<protein>
    <submittedName>
        <fullName evidence="2">Uncharacterized protein</fullName>
    </submittedName>
</protein>
<evidence type="ECO:0000313" key="3">
    <source>
        <dbReference type="Proteomes" id="UP001460270"/>
    </source>
</evidence>
<keyword evidence="1" id="KW-0812">Transmembrane</keyword>
<dbReference type="Proteomes" id="UP001460270">
    <property type="component" value="Unassembled WGS sequence"/>
</dbReference>
<keyword evidence="1" id="KW-0472">Membrane</keyword>
<evidence type="ECO:0000313" key="2">
    <source>
        <dbReference type="EMBL" id="KAK7878848.1"/>
    </source>
</evidence>
<reference evidence="3" key="1">
    <citation type="submission" date="2024-04" db="EMBL/GenBank/DDBJ databases">
        <title>Salinicola lusitanus LLJ914,a marine bacterium isolated from the Okinawa Trough.</title>
        <authorList>
            <person name="Li J."/>
        </authorList>
    </citation>
    <scope>NUCLEOTIDE SEQUENCE [LARGE SCALE GENOMIC DNA]</scope>
</reference>
<comment type="caution">
    <text evidence="2">The sequence shown here is derived from an EMBL/GenBank/DDBJ whole genome shotgun (WGS) entry which is preliminary data.</text>
</comment>
<gene>
    <name evidence="2" type="ORF">WMY93_030874</name>
</gene>
<organism evidence="2 3">
    <name type="scientific">Mugilogobius chulae</name>
    <name type="common">yellowstripe goby</name>
    <dbReference type="NCBI Taxonomy" id="88201"/>
    <lineage>
        <taxon>Eukaryota</taxon>
        <taxon>Metazoa</taxon>
        <taxon>Chordata</taxon>
        <taxon>Craniata</taxon>
        <taxon>Vertebrata</taxon>
        <taxon>Euteleostomi</taxon>
        <taxon>Actinopterygii</taxon>
        <taxon>Neopterygii</taxon>
        <taxon>Teleostei</taxon>
        <taxon>Neoteleostei</taxon>
        <taxon>Acanthomorphata</taxon>
        <taxon>Gobiaria</taxon>
        <taxon>Gobiiformes</taxon>
        <taxon>Gobioidei</taxon>
        <taxon>Gobiidae</taxon>
        <taxon>Gobionellinae</taxon>
        <taxon>Mugilogobius</taxon>
    </lineage>
</organism>
<name>A0AAW0MKJ9_9GOBI</name>
<keyword evidence="3" id="KW-1185">Reference proteome</keyword>
<accession>A0AAW0MKJ9</accession>
<sequence length="73" mass="8141">MTDHVTLLTFICQHTCEVFARHLSGKMALSLPLALVALLFLTALVITESSKCVPRASATTLWFVFAMRRFVTI</sequence>
<evidence type="ECO:0000256" key="1">
    <source>
        <dbReference type="SAM" id="Phobius"/>
    </source>
</evidence>
<keyword evidence="1" id="KW-1133">Transmembrane helix</keyword>
<feature type="transmembrane region" description="Helical" evidence="1">
    <location>
        <begin position="27"/>
        <end position="46"/>
    </location>
</feature>
<dbReference type="AlphaFoldDB" id="A0AAW0MKJ9"/>
<dbReference type="EMBL" id="JBBPFD010000457">
    <property type="protein sequence ID" value="KAK7878848.1"/>
    <property type="molecule type" value="Genomic_DNA"/>
</dbReference>
<proteinExistence type="predicted"/>